<feature type="compositionally biased region" description="Low complexity" evidence="8">
    <location>
        <begin position="477"/>
        <end position="493"/>
    </location>
</feature>
<dbReference type="PANTHER" id="PTHR45876:SF8">
    <property type="entry name" value="FI04035P"/>
    <property type="match status" value="1"/>
</dbReference>
<dbReference type="SUPFAM" id="SSF48350">
    <property type="entry name" value="GTPase activation domain, GAP"/>
    <property type="match status" value="1"/>
</dbReference>
<feature type="region of interest" description="Disordered" evidence="8">
    <location>
        <begin position="339"/>
        <end position="363"/>
    </location>
</feature>
<comment type="subcellular location">
    <subcellularLocation>
        <location evidence="1">Nucleus</location>
    </subcellularLocation>
</comment>
<dbReference type="FunFam" id="2.20.70.10:FF:000022">
    <property type="entry name" value="Rho GTPase activating protein 39"/>
    <property type="match status" value="1"/>
</dbReference>
<feature type="region of interest" description="Disordered" evidence="8">
    <location>
        <begin position="677"/>
        <end position="717"/>
    </location>
</feature>
<sequence length="1131" mass="129055">MAERWEWVEIIEPKTKEHMYANLTTGECVWDPPPDVKIKKTDDNQWWELFDPNTSRFYYYNATSQKTVWHRPQNCDIIPLAKLQTLKQNTEVRDEEERAQRRREIATQTPVPQTRREHTKHVRTGSLKSTNTTQTSPNVSRKQRFQRQDSTSSHSSSSHHDSLKDRSVNGDRVRRRGSQSSQSTTAGYSSSSPTISGGIIRRDSSTEMSPRSMDSPRLHRAQSMQRNVMEHSAPPSRSSSYRYTDHRARDDIYLTHGHPHKAGRQGSFTERDYGSKSDSYGTRSESYTPPLGMNPESFMHDLHERLYSPGMSSASSSRGEPECIPFSQDIVNQQGNVSPSPLKPKTRAFPRTNPAYVGVPKRNGTPSVMYKRLNVEQQMAEGHPAEPLTYSSAGIQIAPGDYVDNYYYPHERSDSEASHSSTRAIKHERTDSQTSHSSRNRELSDSQSSQGSSRNTSDIHSSQGSLRLQHTHDSTISFQDSVSSRSSARSFQDQEMLREQAGSRLSQNSYRASDSERNADYANIPQKIVPMFPAQYQQDTNHYREVLKDRQNILDNVNYLNDGIPISTLEYNQHLDRGHNSMNTVPVIQNSNFQPGVELNESYDEDVNSNVFSSSPGIQERIQQELALEMHPSSLKRKKNPEMADSSQGSPVIEKGYLVHQPDVIQQRPVSMVVPSQSDANVSLSPSIGSLNRQTRAGTAPPIRAASPLSQKQKLPSDSDIENYAQQYMNRHKKGLFGKKVSVATMLTWSKDPIQKPILRTEDKGVKKEACDVFKLIQIYMGDRKGKHSQMQAAQEIVIKGWNVANLRDEIYMQICKQTTENRKEESLQRGWELMAICLNFFPPSVKFYSYLEGYIQRHAEDIIDLPNKTQSMSKLDIFQGYSWIHFKQVPISHFAAQCQRRLDKTMQSGPKKGQRKPTLEEIEQAKKSVFCPSMFGSTLEDVMLLQSERFPERRIPWIQVALSEEVLRLNGAETEGIFRVPGDIDEVNSLKIKCDQWMLPTDCIDPHIPASLLKLWYRELHEPLIPQHFYEECIENYSNGEAAIQVVNKLPDINRLVLAYLIRFLQVFAAEENSKTTKMDVNNLAMVMAPNCLRCESLEPHIIFENTRKEMGFIRTLIQNLDTSFMEGIV</sequence>
<dbReference type="Pfam" id="PF00784">
    <property type="entry name" value="MyTH4"/>
    <property type="match status" value="1"/>
</dbReference>
<evidence type="ECO:0000256" key="8">
    <source>
        <dbReference type="SAM" id="MobiDB-lite"/>
    </source>
</evidence>
<dbReference type="GO" id="GO:0005096">
    <property type="term" value="F:GTPase activator activity"/>
    <property type="evidence" value="ECO:0007669"/>
    <property type="project" value="UniProtKB-KW"/>
</dbReference>
<evidence type="ECO:0000313" key="12">
    <source>
        <dbReference type="EMBL" id="OWF50742.1"/>
    </source>
</evidence>
<evidence type="ECO:0000256" key="4">
    <source>
        <dbReference type="ARBA" id="ARBA00022737"/>
    </source>
</evidence>
<dbReference type="InterPro" id="IPR001202">
    <property type="entry name" value="WW_dom"/>
</dbReference>
<dbReference type="Pfam" id="PF00620">
    <property type="entry name" value="RhoGAP"/>
    <property type="match status" value="1"/>
</dbReference>
<evidence type="ECO:0000259" key="11">
    <source>
        <dbReference type="PROSITE" id="PS51016"/>
    </source>
</evidence>
<dbReference type="Gene3D" id="1.25.40.530">
    <property type="entry name" value="MyTH4 domain"/>
    <property type="match status" value="1"/>
</dbReference>
<evidence type="ECO:0000256" key="5">
    <source>
        <dbReference type="ARBA" id="ARBA00022990"/>
    </source>
</evidence>
<feature type="domain" description="MyTH4" evidence="11">
    <location>
        <begin position="749"/>
        <end position="927"/>
    </location>
</feature>
<feature type="domain" description="WW" evidence="9">
    <location>
        <begin position="46"/>
        <end position="74"/>
    </location>
</feature>
<dbReference type="PANTHER" id="PTHR45876">
    <property type="entry name" value="FI04035P"/>
    <property type="match status" value="1"/>
</dbReference>
<dbReference type="FunFam" id="1.10.555.10:FF:000011">
    <property type="entry name" value="Rho GTPase-activating protein 39"/>
    <property type="match status" value="1"/>
</dbReference>
<feature type="compositionally biased region" description="Basic and acidic residues" evidence="8">
    <location>
        <begin position="90"/>
        <end position="105"/>
    </location>
</feature>
<dbReference type="GO" id="GO:0005634">
    <property type="term" value="C:nucleus"/>
    <property type="evidence" value="ECO:0007669"/>
    <property type="project" value="UniProtKB-SubCell"/>
</dbReference>
<feature type="compositionally biased region" description="Polar residues" evidence="8">
    <location>
        <begin position="276"/>
        <end position="287"/>
    </location>
</feature>
<dbReference type="EMBL" id="NEDP02002474">
    <property type="protein sequence ID" value="OWF50742.1"/>
    <property type="molecule type" value="Genomic_DNA"/>
</dbReference>
<dbReference type="InterPro" id="IPR000857">
    <property type="entry name" value="MyTH4_dom"/>
</dbReference>
<accession>A0A210QPS6</accession>
<protein>
    <recommendedName>
        <fullName evidence="7">Rho GTPase-activating protein 39</fullName>
    </recommendedName>
</protein>
<feature type="domain" description="Rho-GAP" evidence="10">
    <location>
        <begin position="938"/>
        <end position="1126"/>
    </location>
</feature>
<keyword evidence="4" id="KW-0677">Repeat</keyword>
<gene>
    <name evidence="12" type="ORF">KP79_PYT18158</name>
</gene>
<keyword evidence="13" id="KW-1185">Reference proteome</keyword>
<evidence type="ECO:0000256" key="7">
    <source>
        <dbReference type="ARBA" id="ARBA00070269"/>
    </source>
</evidence>
<feature type="compositionally biased region" description="Polar residues" evidence="8">
    <location>
        <begin position="126"/>
        <end position="140"/>
    </location>
</feature>
<dbReference type="PROSITE" id="PS50238">
    <property type="entry name" value="RHOGAP"/>
    <property type="match status" value="1"/>
</dbReference>
<comment type="caution">
    <text evidence="12">The sequence shown here is derived from an EMBL/GenBank/DDBJ whole genome shotgun (WGS) entry which is preliminary data.</text>
</comment>
<feature type="compositionally biased region" description="Polar residues" evidence="8">
    <location>
        <begin position="677"/>
        <end position="697"/>
    </location>
</feature>
<dbReference type="InterPro" id="IPR038185">
    <property type="entry name" value="MyTH4_dom_sf"/>
</dbReference>
<feature type="compositionally biased region" description="Low complexity" evidence="8">
    <location>
        <begin position="178"/>
        <end position="199"/>
    </location>
</feature>
<feature type="compositionally biased region" description="Polar residues" evidence="8">
    <location>
        <begin position="454"/>
        <end position="468"/>
    </location>
</feature>
<keyword evidence="3" id="KW-0597">Phosphoprotein</keyword>
<dbReference type="InterPro" id="IPR008936">
    <property type="entry name" value="Rho_GTPase_activation_prot"/>
</dbReference>
<feature type="compositionally biased region" description="Polar residues" evidence="8">
    <location>
        <begin position="503"/>
        <end position="512"/>
    </location>
</feature>
<keyword evidence="2" id="KW-0343">GTPase activation</keyword>
<dbReference type="SMART" id="SM00139">
    <property type="entry name" value="MyTH4"/>
    <property type="match status" value="1"/>
</dbReference>
<dbReference type="Proteomes" id="UP000242188">
    <property type="component" value="Unassembled WGS sequence"/>
</dbReference>
<evidence type="ECO:0000259" key="10">
    <source>
        <dbReference type="PROSITE" id="PS50238"/>
    </source>
</evidence>
<dbReference type="SUPFAM" id="SSF51045">
    <property type="entry name" value="WW domain"/>
    <property type="match status" value="1"/>
</dbReference>
<dbReference type="PROSITE" id="PS50020">
    <property type="entry name" value="WW_DOMAIN_2"/>
    <property type="match status" value="1"/>
</dbReference>
<dbReference type="GO" id="GO:0005737">
    <property type="term" value="C:cytoplasm"/>
    <property type="evidence" value="ECO:0007669"/>
    <property type="project" value="TreeGrafter"/>
</dbReference>
<dbReference type="InterPro" id="IPR036020">
    <property type="entry name" value="WW_dom_sf"/>
</dbReference>
<dbReference type="OrthoDB" id="437889at2759"/>
<evidence type="ECO:0000256" key="1">
    <source>
        <dbReference type="ARBA" id="ARBA00004123"/>
    </source>
</evidence>
<keyword evidence="6" id="KW-0539">Nucleus</keyword>
<reference evidence="12 13" key="1">
    <citation type="journal article" date="2017" name="Nat. Ecol. Evol.">
        <title>Scallop genome provides insights into evolution of bilaterian karyotype and development.</title>
        <authorList>
            <person name="Wang S."/>
            <person name="Zhang J."/>
            <person name="Jiao W."/>
            <person name="Li J."/>
            <person name="Xun X."/>
            <person name="Sun Y."/>
            <person name="Guo X."/>
            <person name="Huan P."/>
            <person name="Dong B."/>
            <person name="Zhang L."/>
            <person name="Hu X."/>
            <person name="Sun X."/>
            <person name="Wang J."/>
            <person name="Zhao C."/>
            <person name="Wang Y."/>
            <person name="Wang D."/>
            <person name="Huang X."/>
            <person name="Wang R."/>
            <person name="Lv J."/>
            <person name="Li Y."/>
            <person name="Zhang Z."/>
            <person name="Liu B."/>
            <person name="Lu W."/>
            <person name="Hui Y."/>
            <person name="Liang J."/>
            <person name="Zhou Z."/>
            <person name="Hou R."/>
            <person name="Li X."/>
            <person name="Liu Y."/>
            <person name="Li H."/>
            <person name="Ning X."/>
            <person name="Lin Y."/>
            <person name="Zhao L."/>
            <person name="Xing Q."/>
            <person name="Dou J."/>
            <person name="Li Y."/>
            <person name="Mao J."/>
            <person name="Guo H."/>
            <person name="Dou H."/>
            <person name="Li T."/>
            <person name="Mu C."/>
            <person name="Jiang W."/>
            <person name="Fu Q."/>
            <person name="Fu X."/>
            <person name="Miao Y."/>
            <person name="Liu J."/>
            <person name="Yu Q."/>
            <person name="Li R."/>
            <person name="Liao H."/>
            <person name="Li X."/>
            <person name="Kong Y."/>
            <person name="Jiang Z."/>
            <person name="Chourrout D."/>
            <person name="Li R."/>
            <person name="Bao Z."/>
        </authorList>
    </citation>
    <scope>NUCLEOTIDE SEQUENCE [LARGE SCALE GENOMIC DNA]</scope>
    <source>
        <strain evidence="12 13">PY_sf001</strain>
    </source>
</reference>
<dbReference type="STRING" id="6573.A0A210QPS6"/>
<dbReference type="Gene3D" id="1.10.555.10">
    <property type="entry name" value="Rho GTPase activation protein"/>
    <property type="match status" value="1"/>
</dbReference>
<proteinExistence type="predicted"/>
<evidence type="ECO:0000313" key="13">
    <source>
        <dbReference type="Proteomes" id="UP000242188"/>
    </source>
</evidence>
<dbReference type="Gene3D" id="2.20.70.10">
    <property type="match status" value="1"/>
</dbReference>
<dbReference type="GO" id="GO:0007165">
    <property type="term" value="P:signal transduction"/>
    <property type="evidence" value="ECO:0007669"/>
    <property type="project" value="InterPro"/>
</dbReference>
<dbReference type="AlphaFoldDB" id="A0A210QPS6"/>
<evidence type="ECO:0000256" key="2">
    <source>
        <dbReference type="ARBA" id="ARBA00022468"/>
    </source>
</evidence>
<feature type="region of interest" description="Disordered" evidence="8">
    <location>
        <begin position="255"/>
        <end position="291"/>
    </location>
</feature>
<name>A0A210QPS6_MIZYE</name>
<evidence type="ECO:0000256" key="3">
    <source>
        <dbReference type="ARBA" id="ARBA00022553"/>
    </source>
</evidence>
<dbReference type="InterPro" id="IPR000198">
    <property type="entry name" value="RhoGAP_dom"/>
</dbReference>
<feature type="compositionally biased region" description="Basic and acidic residues" evidence="8">
    <location>
        <begin position="158"/>
        <end position="172"/>
    </location>
</feature>
<dbReference type="PROSITE" id="PS51016">
    <property type="entry name" value="MYTH4"/>
    <property type="match status" value="1"/>
</dbReference>
<keyword evidence="5" id="KW-0007">Acetylation</keyword>
<organism evidence="12 13">
    <name type="scientific">Mizuhopecten yessoensis</name>
    <name type="common">Japanese scallop</name>
    <name type="synonym">Patinopecten yessoensis</name>
    <dbReference type="NCBI Taxonomy" id="6573"/>
    <lineage>
        <taxon>Eukaryota</taxon>
        <taxon>Metazoa</taxon>
        <taxon>Spiralia</taxon>
        <taxon>Lophotrochozoa</taxon>
        <taxon>Mollusca</taxon>
        <taxon>Bivalvia</taxon>
        <taxon>Autobranchia</taxon>
        <taxon>Pteriomorphia</taxon>
        <taxon>Pectinida</taxon>
        <taxon>Pectinoidea</taxon>
        <taxon>Pectinidae</taxon>
        <taxon>Mizuhopecten</taxon>
    </lineage>
</organism>
<feature type="region of interest" description="Disordered" evidence="8">
    <location>
        <begin position="411"/>
        <end position="518"/>
    </location>
</feature>
<evidence type="ECO:0000259" key="9">
    <source>
        <dbReference type="PROSITE" id="PS50020"/>
    </source>
</evidence>
<feature type="region of interest" description="Disordered" evidence="8">
    <location>
        <begin position="88"/>
        <end position="243"/>
    </location>
</feature>
<dbReference type="SMART" id="SM00324">
    <property type="entry name" value="RhoGAP"/>
    <property type="match status" value="1"/>
</dbReference>
<dbReference type="GO" id="GO:0005856">
    <property type="term" value="C:cytoskeleton"/>
    <property type="evidence" value="ECO:0007669"/>
    <property type="project" value="InterPro"/>
</dbReference>
<evidence type="ECO:0000256" key="6">
    <source>
        <dbReference type="ARBA" id="ARBA00023242"/>
    </source>
</evidence>